<keyword evidence="1" id="KW-0812">Transmembrane</keyword>
<accession>A0A1Y6BM77</accession>
<feature type="transmembrane region" description="Helical" evidence="1">
    <location>
        <begin position="154"/>
        <end position="173"/>
    </location>
</feature>
<dbReference type="EMBL" id="FWZX01000005">
    <property type="protein sequence ID" value="SMF14562.1"/>
    <property type="molecule type" value="Genomic_DNA"/>
</dbReference>
<dbReference type="SUPFAM" id="SSF103481">
    <property type="entry name" value="Multidrug resistance efflux transporter EmrE"/>
    <property type="match status" value="2"/>
</dbReference>
<name>A0A1Y6BM77_9PROT</name>
<dbReference type="Pfam" id="PF00892">
    <property type="entry name" value="EamA"/>
    <property type="match status" value="2"/>
</dbReference>
<feature type="domain" description="EamA" evidence="2">
    <location>
        <begin position="10"/>
        <end position="143"/>
    </location>
</feature>
<feature type="transmembrane region" description="Helical" evidence="1">
    <location>
        <begin position="211"/>
        <end position="230"/>
    </location>
</feature>
<dbReference type="InterPro" id="IPR000620">
    <property type="entry name" value="EamA_dom"/>
</dbReference>
<feature type="transmembrane region" description="Helical" evidence="1">
    <location>
        <begin position="242"/>
        <end position="259"/>
    </location>
</feature>
<evidence type="ECO:0000256" key="1">
    <source>
        <dbReference type="SAM" id="Phobius"/>
    </source>
</evidence>
<dbReference type="RefSeq" id="WP_085122359.1">
    <property type="nucleotide sequence ID" value="NZ_FWZX01000005.1"/>
</dbReference>
<dbReference type="PANTHER" id="PTHR22911:SF135">
    <property type="entry name" value="BLR4310 PROTEIN"/>
    <property type="match status" value="1"/>
</dbReference>
<dbReference type="Proteomes" id="UP000192917">
    <property type="component" value="Unassembled WGS sequence"/>
</dbReference>
<dbReference type="GO" id="GO:0016020">
    <property type="term" value="C:membrane"/>
    <property type="evidence" value="ECO:0007669"/>
    <property type="project" value="InterPro"/>
</dbReference>
<feature type="transmembrane region" description="Helical" evidence="1">
    <location>
        <begin position="12"/>
        <end position="32"/>
    </location>
</feature>
<gene>
    <name evidence="3" type="ORF">SAMN05428998_105276</name>
</gene>
<dbReference type="PANTHER" id="PTHR22911">
    <property type="entry name" value="ACYL-MALONYL CONDENSING ENZYME-RELATED"/>
    <property type="match status" value="1"/>
</dbReference>
<sequence>MGNDSERTAYGIACVVSASFFTSLAGPIVRAVESSDGWTLQFWRQAWFLAFILLFLTWRHGWRGLPKACRDIGRPGLIGAVAMAISFVAFVFAMMATTVAKVVFIGATSPFLAALFAWIALGERLKPVTWLAMGIALSGIALMAGDGLTSGQGAGVLLCVITVLGFGVTLVCLRSRADRDMLPTIALAGVLALIGSAIMAPSFAISGHDMLLAAIFGTVQLGFQYVLVAIGARHVPAGEVALLGRLQLVLGPLWVWITVDEAPSYLTLVGGAVVVSAIALQSSFALRRRSPITP</sequence>
<feature type="domain" description="EamA" evidence="2">
    <location>
        <begin position="154"/>
        <end position="280"/>
    </location>
</feature>
<evidence type="ECO:0000313" key="4">
    <source>
        <dbReference type="Proteomes" id="UP000192917"/>
    </source>
</evidence>
<protein>
    <submittedName>
        <fullName evidence="3">EamA domain-containing membrane protein RarD</fullName>
    </submittedName>
</protein>
<proteinExistence type="predicted"/>
<keyword evidence="1" id="KW-1133">Transmembrane helix</keyword>
<feature type="transmembrane region" description="Helical" evidence="1">
    <location>
        <begin position="77"/>
        <end position="96"/>
    </location>
</feature>
<feature type="transmembrane region" description="Helical" evidence="1">
    <location>
        <begin position="38"/>
        <end position="56"/>
    </location>
</feature>
<evidence type="ECO:0000313" key="3">
    <source>
        <dbReference type="EMBL" id="SMF14562.1"/>
    </source>
</evidence>
<feature type="transmembrane region" description="Helical" evidence="1">
    <location>
        <begin position="102"/>
        <end position="121"/>
    </location>
</feature>
<organism evidence="3 4">
    <name type="scientific">Tistlia consotensis USBA 355</name>
    <dbReference type="NCBI Taxonomy" id="560819"/>
    <lineage>
        <taxon>Bacteria</taxon>
        <taxon>Pseudomonadati</taxon>
        <taxon>Pseudomonadota</taxon>
        <taxon>Alphaproteobacteria</taxon>
        <taxon>Rhodospirillales</taxon>
        <taxon>Rhodovibrionaceae</taxon>
        <taxon>Tistlia</taxon>
    </lineage>
</organism>
<dbReference type="STRING" id="560819.SAMN05428998_105276"/>
<evidence type="ECO:0000259" key="2">
    <source>
        <dbReference type="Pfam" id="PF00892"/>
    </source>
</evidence>
<reference evidence="3 4" key="1">
    <citation type="submission" date="2017-04" db="EMBL/GenBank/DDBJ databases">
        <authorList>
            <person name="Afonso C.L."/>
            <person name="Miller P.J."/>
            <person name="Scott M.A."/>
            <person name="Spackman E."/>
            <person name="Goraichik I."/>
            <person name="Dimitrov K.M."/>
            <person name="Suarez D.L."/>
            <person name="Swayne D.E."/>
        </authorList>
    </citation>
    <scope>NUCLEOTIDE SEQUENCE [LARGE SCALE GENOMIC DNA]</scope>
    <source>
        <strain evidence="3 4">USBA 355</strain>
    </source>
</reference>
<feature type="transmembrane region" description="Helical" evidence="1">
    <location>
        <begin position="185"/>
        <end position="205"/>
    </location>
</feature>
<keyword evidence="4" id="KW-1185">Reference proteome</keyword>
<feature type="transmembrane region" description="Helical" evidence="1">
    <location>
        <begin position="128"/>
        <end position="148"/>
    </location>
</feature>
<keyword evidence="1" id="KW-0472">Membrane</keyword>
<dbReference type="AlphaFoldDB" id="A0A1Y6BM77"/>
<dbReference type="InterPro" id="IPR037185">
    <property type="entry name" value="EmrE-like"/>
</dbReference>
<feature type="transmembrane region" description="Helical" evidence="1">
    <location>
        <begin position="265"/>
        <end position="286"/>
    </location>
</feature>